<gene>
    <name evidence="1" type="ORF">KIL84_005506</name>
</gene>
<sequence>MFGSFPSACKLVFTVQFHTLLAWKRTVLVHPKKKHIWNLPKKKEITSTAAGIFPSPKGQWYHCEPKELPSPPVPSQ</sequence>
<evidence type="ECO:0000313" key="2">
    <source>
        <dbReference type="Proteomes" id="UP000827986"/>
    </source>
</evidence>
<accession>A0A9D3XMF1</accession>
<comment type="caution">
    <text evidence="1">The sequence shown here is derived from an EMBL/GenBank/DDBJ whole genome shotgun (WGS) entry which is preliminary data.</text>
</comment>
<name>A0A9D3XMF1_9SAUR</name>
<dbReference type="Proteomes" id="UP000827986">
    <property type="component" value="Unassembled WGS sequence"/>
</dbReference>
<proteinExistence type="predicted"/>
<evidence type="ECO:0000313" key="1">
    <source>
        <dbReference type="EMBL" id="KAH1181780.1"/>
    </source>
</evidence>
<reference evidence="1" key="1">
    <citation type="submission" date="2021-09" db="EMBL/GenBank/DDBJ databases">
        <title>The genome of Mauremys mutica provides insights into the evolution of semi-aquatic lifestyle.</title>
        <authorList>
            <person name="Gong S."/>
            <person name="Gao Y."/>
        </authorList>
    </citation>
    <scope>NUCLEOTIDE SEQUENCE</scope>
    <source>
        <strain evidence="1">MM-2020</strain>
        <tissue evidence="1">Muscle</tissue>
    </source>
</reference>
<organism evidence="1 2">
    <name type="scientific">Mauremys mutica</name>
    <name type="common">yellowpond turtle</name>
    <dbReference type="NCBI Taxonomy" id="74926"/>
    <lineage>
        <taxon>Eukaryota</taxon>
        <taxon>Metazoa</taxon>
        <taxon>Chordata</taxon>
        <taxon>Craniata</taxon>
        <taxon>Vertebrata</taxon>
        <taxon>Euteleostomi</taxon>
        <taxon>Archelosauria</taxon>
        <taxon>Testudinata</taxon>
        <taxon>Testudines</taxon>
        <taxon>Cryptodira</taxon>
        <taxon>Durocryptodira</taxon>
        <taxon>Testudinoidea</taxon>
        <taxon>Geoemydidae</taxon>
        <taxon>Geoemydinae</taxon>
        <taxon>Mauremys</taxon>
    </lineage>
</organism>
<protein>
    <submittedName>
        <fullName evidence="1">Uncharacterized protein</fullName>
    </submittedName>
</protein>
<keyword evidence="2" id="KW-1185">Reference proteome</keyword>
<dbReference type="AlphaFoldDB" id="A0A9D3XMF1"/>
<dbReference type="EMBL" id="JAHDVG010000468">
    <property type="protein sequence ID" value="KAH1181780.1"/>
    <property type="molecule type" value="Genomic_DNA"/>
</dbReference>